<evidence type="ECO:0000256" key="1">
    <source>
        <dbReference type="ARBA" id="ARBA00022679"/>
    </source>
</evidence>
<keyword evidence="2 4" id="KW-0012">Acyltransferase</keyword>
<evidence type="ECO:0000313" key="7">
    <source>
        <dbReference type="Proteomes" id="UP000319829"/>
    </source>
</evidence>
<dbReference type="EMBL" id="VBOU01000071">
    <property type="protein sequence ID" value="TMQ54481.1"/>
    <property type="molecule type" value="Genomic_DNA"/>
</dbReference>
<dbReference type="PANTHER" id="PTHR10434">
    <property type="entry name" value="1-ACYL-SN-GLYCEROL-3-PHOSPHATE ACYLTRANSFERASE"/>
    <property type="match status" value="1"/>
</dbReference>
<dbReference type="CDD" id="cd07989">
    <property type="entry name" value="LPLAT_AGPAT-like"/>
    <property type="match status" value="1"/>
</dbReference>
<dbReference type="SMART" id="SM00563">
    <property type="entry name" value="PlsC"/>
    <property type="match status" value="1"/>
</dbReference>
<accession>A0A538ST13</accession>
<evidence type="ECO:0000313" key="5">
    <source>
        <dbReference type="EMBL" id="TMQ62798.1"/>
    </source>
</evidence>
<reference evidence="6 7" key="1">
    <citation type="journal article" date="2019" name="Nat. Microbiol.">
        <title>Mediterranean grassland soil C-N compound turnover is dependent on rainfall and depth, and is mediated by genomically divergent microorganisms.</title>
        <authorList>
            <person name="Diamond S."/>
            <person name="Andeer P.F."/>
            <person name="Li Z."/>
            <person name="Crits-Christoph A."/>
            <person name="Burstein D."/>
            <person name="Anantharaman K."/>
            <person name="Lane K.R."/>
            <person name="Thomas B.C."/>
            <person name="Pan C."/>
            <person name="Northen T.R."/>
            <person name="Banfield J.F."/>
        </authorList>
    </citation>
    <scope>NUCLEOTIDE SEQUENCE [LARGE SCALE GENOMIC DNA]</scope>
    <source>
        <strain evidence="4">WS_4</strain>
        <strain evidence="5">WS_7</strain>
    </source>
</reference>
<evidence type="ECO:0000313" key="6">
    <source>
        <dbReference type="Proteomes" id="UP000317366"/>
    </source>
</evidence>
<dbReference type="SUPFAM" id="SSF69593">
    <property type="entry name" value="Glycerol-3-phosphate (1)-acyltransferase"/>
    <property type="match status" value="1"/>
</dbReference>
<feature type="domain" description="Phospholipid/glycerol acyltransferase" evidence="3">
    <location>
        <begin position="99"/>
        <end position="218"/>
    </location>
</feature>
<dbReference type="GO" id="GO:0003841">
    <property type="term" value="F:1-acylglycerol-3-phosphate O-acyltransferase activity"/>
    <property type="evidence" value="ECO:0007669"/>
    <property type="project" value="TreeGrafter"/>
</dbReference>
<proteinExistence type="predicted"/>
<dbReference type="GO" id="GO:0005886">
    <property type="term" value="C:plasma membrane"/>
    <property type="evidence" value="ECO:0007669"/>
    <property type="project" value="TreeGrafter"/>
</dbReference>
<evidence type="ECO:0000313" key="4">
    <source>
        <dbReference type="EMBL" id="TMQ54481.1"/>
    </source>
</evidence>
<dbReference type="InterPro" id="IPR002123">
    <property type="entry name" value="Plipid/glycerol_acylTrfase"/>
</dbReference>
<gene>
    <name evidence="4" type="ORF">E6K74_05890</name>
    <name evidence="5" type="ORF">E6K77_06350</name>
</gene>
<dbReference type="Proteomes" id="UP000317366">
    <property type="component" value="Unassembled WGS sequence"/>
</dbReference>
<dbReference type="Proteomes" id="UP000319829">
    <property type="component" value="Unassembled WGS sequence"/>
</dbReference>
<dbReference type="AlphaFoldDB" id="A0A538ST13"/>
<dbReference type="Pfam" id="PF01553">
    <property type="entry name" value="Acyltransferase"/>
    <property type="match status" value="1"/>
</dbReference>
<protein>
    <submittedName>
        <fullName evidence="4">1-acyl-sn-glycerol-3-phosphate acyltransferase</fullName>
    </submittedName>
</protein>
<keyword evidence="1 4" id="KW-0808">Transferase</keyword>
<dbReference type="PANTHER" id="PTHR10434:SF11">
    <property type="entry name" value="1-ACYL-SN-GLYCEROL-3-PHOSPHATE ACYLTRANSFERASE"/>
    <property type="match status" value="1"/>
</dbReference>
<dbReference type="EMBL" id="VBOX01000067">
    <property type="protein sequence ID" value="TMQ62798.1"/>
    <property type="molecule type" value="Genomic_DNA"/>
</dbReference>
<sequence>MARPLRQPDLRITALLPHDRVLLRARDQPEPGWMKRWIYTPSPLLDKTLAESLTTFPRDPTLTVYGLRLFGMIFLRAFFATYFRLRVPGRERIPKAGPFLLVANHTSHLDAVALACALPVKQWHHAYAAAAQDYFFHGVFRALVAVVFTNALPFDRRDDPKHSLELCADLLHVSREALIMFPEGTRSSDGSLQNFRNGIGRLVAGTSTPVVPAYIDGAFRAWPRGSVVPMPRRVTVRIGESRRYDDTPPTREGAIAVAADLHQAVLELRECGPSS</sequence>
<evidence type="ECO:0000256" key="2">
    <source>
        <dbReference type="ARBA" id="ARBA00023315"/>
    </source>
</evidence>
<evidence type="ECO:0000259" key="3">
    <source>
        <dbReference type="SMART" id="SM00563"/>
    </source>
</evidence>
<dbReference type="GO" id="GO:0006654">
    <property type="term" value="P:phosphatidic acid biosynthetic process"/>
    <property type="evidence" value="ECO:0007669"/>
    <property type="project" value="TreeGrafter"/>
</dbReference>
<comment type="caution">
    <text evidence="4">The sequence shown here is derived from an EMBL/GenBank/DDBJ whole genome shotgun (WGS) entry which is preliminary data.</text>
</comment>
<name>A0A538ST13_UNCEI</name>
<organism evidence="4 7">
    <name type="scientific">Eiseniibacteriota bacterium</name>
    <dbReference type="NCBI Taxonomy" id="2212470"/>
    <lineage>
        <taxon>Bacteria</taxon>
        <taxon>Candidatus Eiseniibacteriota</taxon>
    </lineage>
</organism>